<proteinExistence type="predicted"/>
<name>A0A3P7I2D3_STRVU</name>
<dbReference type="GO" id="GO:0034976">
    <property type="term" value="P:response to endoplasmic reticulum stress"/>
    <property type="evidence" value="ECO:0007669"/>
    <property type="project" value="TreeGrafter"/>
</dbReference>
<dbReference type="GO" id="GO:0005789">
    <property type="term" value="C:endoplasmic reticulum membrane"/>
    <property type="evidence" value="ECO:0007669"/>
    <property type="project" value="TreeGrafter"/>
</dbReference>
<evidence type="ECO:0000313" key="2">
    <source>
        <dbReference type="EMBL" id="VDM67611.1"/>
    </source>
</evidence>
<evidence type="ECO:0000256" key="1">
    <source>
        <dbReference type="SAM" id="MobiDB-lite"/>
    </source>
</evidence>
<feature type="compositionally biased region" description="Basic and acidic residues" evidence="1">
    <location>
        <begin position="1"/>
        <end position="29"/>
    </location>
</feature>
<dbReference type="PANTHER" id="PTHR31057">
    <property type="entry name" value="E3 UFM1-PROTEIN LIGASE 1"/>
    <property type="match status" value="1"/>
</dbReference>
<evidence type="ECO:0000313" key="3">
    <source>
        <dbReference type="Proteomes" id="UP000270094"/>
    </source>
</evidence>
<sequence>MSKLELERSATHHQQKKVEPDNDWGESKKGGGKKKGGKSGSGKTNKSSVRDDSTLTVVGVPPQILEEWITATNMAPEEILEDIVERIGSQIDDKVRTRLAEIIAVQQNAAAQFQKKSLAQLQEKAQTLYSSISMFETASTSFPEMLVAAIACLSSFLGKGTELAQKLEMNAVERQTAV</sequence>
<dbReference type="GO" id="GO:1990592">
    <property type="term" value="P:protein K69-linked ufmylation"/>
    <property type="evidence" value="ECO:0007669"/>
    <property type="project" value="TreeGrafter"/>
</dbReference>
<dbReference type="Proteomes" id="UP000270094">
    <property type="component" value="Unassembled WGS sequence"/>
</dbReference>
<accession>A0A3P7I2D3</accession>
<dbReference type="EMBL" id="UYYB01006013">
    <property type="protein sequence ID" value="VDM67611.1"/>
    <property type="molecule type" value="Genomic_DNA"/>
</dbReference>
<feature type="region of interest" description="Disordered" evidence="1">
    <location>
        <begin position="1"/>
        <end position="53"/>
    </location>
</feature>
<protein>
    <submittedName>
        <fullName evidence="2">Uncharacterized protein</fullName>
    </submittedName>
</protein>
<dbReference type="GO" id="GO:0032434">
    <property type="term" value="P:regulation of proteasomal ubiquitin-dependent protein catabolic process"/>
    <property type="evidence" value="ECO:0007669"/>
    <property type="project" value="TreeGrafter"/>
</dbReference>
<gene>
    <name evidence="2" type="ORF">SVUK_LOCUS2609</name>
</gene>
<dbReference type="PANTHER" id="PTHR31057:SF0">
    <property type="entry name" value="E3 UFM1-PROTEIN LIGASE 1"/>
    <property type="match status" value="1"/>
</dbReference>
<dbReference type="AlphaFoldDB" id="A0A3P7I2D3"/>
<dbReference type="OrthoDB" id="10594432at2759"/>
<reference evidence="2 3" key="1">
    <citation type="submission" date="2018-11" db="EMBL/GenBank/DDBJ databases">
        <authorList>
            <consortium name="Pathogen Informatics"/>
        </authorList>
    </citation>
    <scope>NUCLEOTIDE SEQUENCE [LARGE SCALE GENOMIC DNA]</scope>
</reference>
<dbReference type="InterPro" id="IPR018611">
    <property type="entry name" value="Ufl1"/>
</dbReference>
<organism evidence="2 3">
    <name type="scientific">Strongylus vulgaris</name>
    <name type="common">Blood worm</name>
    <dbReference type="NCBI Taxonomy" id="40348"/>
    <lineage>
        <taxon>Eukaryota</taxon>
        <taxon>Metazoa</taxon>
        <taxon>Ecdysozoa</taxon>
        <taxon>Nematoda</taxon>
        <taxon>Chromadorea</taxon>
        <taxon>Rhabditida</taxon>
        <taxon>Rhabditina</taxon>
        <taxon>Rhabditomorpha</taxon>
        <taxon>Strongyloidea</taxon>
        <taxon>Strongylidae</taxon>
        <taxon>Strongylus</taxon>
    </lineage>
</organism>
<dbReference type="GO" id="GO:0061666">
    <property type="term" value="F:UFM1 ligase activity"/>
    <property type="evidence" value="ECO:0007669"/>
    <property type="project" value="InterPro"/>
</dbReference>
<keyword evidence="3" id="KW-1185">Reference proteome</keyword>